<dbReference type="Proteomes" id="UP000000822">
    <property type="component" value="Chromosome"/>
</dbReference>
<reference evidence="5 6" key="2">
    <citation type="journal article" date="2002" name="Nucleic Acids Res.">
        <title>Genome sequence of Oceanobacillus iheyensis isolated from the Iheya Ridge and its unexpected adaptive capabilities to extreme environments.</title>
        <authorList>
            <person name="Takami H."/>
            <person name="Takaki Y."/>
            <person name="Uchiyama I."/>
        </authorList>
    </citation>
    <scope>NUCLEOTIDE SEQUENCE [LARGE SCALE GENOMIC DNA]</scope>
    <source>
        <strain evidence="6">DSM 14371 / CIP 107618 / JCM 11309 / KCTC 3954 / HTE831</strain>
    </source>
</reference>
<feature type="domain" description="HTH tetR-type" evidence="4">
    <location>
        <begin position="9"/>
        <end position="69"/>
    </location>
</feature>
<dbReference type="PhylomeDB" id="Q8ESC2"/>
<proteinExistence type="predicted"/>
<dbReference type="EMBL" id="BA000028">
    <property type="protein sequence ID" value="BAC12675.1"/>
    <property type="molecule type" value="Genomic_DNA"/>
</dbReference>
<dbReference type="PANTHER" id="PTHR43479:SF11">
    <property type="entry name" value="ACREF_ENVCD OPERON REPRESSOR-RELATED"/>
    <property type="match status" value="1"/>
</dbReference>
<dbReference type="SUPFAM" id="SSF46689">
    <property type="entry name" value="Homeodomain-like"/>
    <property type="match status" value="1"/>
</dbReference>
<dbReference type="InterPro" id="IPR001647">
    <property type="entry name" value="HTH_TetR"/>
</dbReference>
<organism evidence="5 6">
    <name type="scientific">Oceanobacillus iheyensis (strain DSM 14371 / CIP 107618 / JCM 11309 / KCTC 3954 / HTE831)</name>
    <dbReference type="NCBI Taxonomy" id="221109"/>
    <lineage>
        <taxon>Bacteria</taxon>
        <taxon>Bacillati</taxon>
        <taxon>Bacillota</taxon>
        <taxon>Bacilli</taxon>
        <taxon>Bacillales</taxon>
        <taxon>Bacillaceae</taxon>
        <taxon>Oceanobacillus</taxon>
    </lineage>
</organism>
<evidence type="ECO:0000313" key="6">
    <source>
        <dbReference type="Proteomes" id="UP000000822"/>
    </source>
</evidence>
<dbReference type="Gene3D" id="1.10.357.10">
    <property type="entry name" value="Tetracycline Repressor, domain 2"/>
    <property type="match status" value="1"/>
</dbReference>
<evidence type="ECO:0000259" key="4">
    <source>
        <dbReference type="PROSITE" id="PS50977"/>
    </source>
</evidence>
<accession>Q8ESC2</accession>
<evidence type="ECO:0000256" key="3">
    <source>
        <dbReference type="PROSITE-ProRule" id="PRU00335"/>
    </source>
</evidence>
<dbReference type="InterPro" id="IPR009057">
    <property type="entry name" value="Homeodomain-like_sf"/>
</dbReference>
<dbReference type="AlphaFoldDB" id="Q8ESC2"/>
<dbReference type="PANTHER" id="PTHR43479">
    <property type="entry name" value="ACREF/ENVCD OPERON REPRESSOR-RELATED"/>
    <property type="match status" value="1"/>
</dbReference>
<dbReference type="InterPro" id="IPR050624">
    <property type="entry name" value="HTH-type_Tx_Regulator"/>
</dbReference>
<protein>
    <submittedName>
        <fullName evidence="5">Transcriptional regulator (TetR family)</fullName>
    </submittedName>
</protein>
<sequence length="197" mass="23246">MNGFEKRTEEKKRQILEAAFTLMNSDTKKNVTMEDIAKYSNVGKTTVFKYFGSKENLMHEVFKHFLKQIATSAKQIMDENKTFEETLSAMSQNKIRFFNEINQDFYLYMMEYLTKKDDDGLSVMMQQYTQESFGMLLDLFHRGRKEGKIDLKYSDEFLLIYFQALVEGISSPQVYEKIVPYTEEWTEMLIKGIAPNK</sequence>
<dbReference type="Pfam" id="PF00440">
    <property type="entry name" value="TetR_N"/>
    <property type="match status" value="1"/>
</dbReference>
<evidence type="ECO:0000256" key="2">
    <source>
        <dbReference type="ARBA" id="ARBA00023125"/>
    </source>
</evidence>
<dbReference type="RefSeq" id="WP_011065127.1">
    <property type="nucleotide sequence ID" value="NC_004193.1"/>
</dbReference>
<reference evidence="5 6" key="1">
    <citation type="journal article" date="2001" name="FEMS Microbiol. Lett.">
        <title>Oceanobacillus iheyensis gen. nov., sp. nov., a deep-sea extremely halotolerant and alkaliphilic species isolated from a depth of 1050 m on the Iheya Ridge.</title>
        <authorList>
            <person name="Lu J."/>
            <person name="Nogi Y."/>
            <person name="Takami H."/>
        </authorList>
    </citation>
    <scope>NUCLEOTIDE SEQUENCE [LARGE SCALE GENOMIC DNA]</scope>
    <source>
        <strain evidence="6">DSM 14371 / CIP 107618 / JCM 11309 / KCTC 3954 / HTE831</strain>
    </source>
</reference>
<dbReference type="STRING" id="221109.gene:10732940"/>
<name>Q8ESC2_OCEIH</name>
<evidence type="ECO:0000313" key="5">
    <source>
        <dbReference type="EMBL" id="BAC12675.1"/>
    </source>
</evidence>
<keyword evidence="6" id="KW-1185">Reference proteome</keyword>
<dbReference type="OrthoDB" id="113732at2"/>
<dbReference type="KEGG" id="oih:OB0719"/>
<dbReference type="eggNOG" id="COG1309">
    <property type="taxonomic scope" value="Bacteria"/>
</dbReference>
<dbReference type="HOGENOM" id="CLU_069356_30_2_9"/>
<evidence type="ECO:0000256" key="1">
    <source>
        <dbReference type="ARBA" id="ARBA00022491"/>
    </source>
</evidence>
<dbReference type="PROSITE" id="PS50977">
    <property type="entry name" value="HTH_TETR_2"/>
    <property type="match status" value="1"/>
</dbReference>
<keyword evidence="1" id="KW-0678">Repressor</keyword>
<dbReference type="GO" id="GO:0003677">
    <property type="term" value="F:DNA binding"/>
    <property type="evidence" value="ECO:0007669"/>
    <property type="project" value="UniProtKB-UniRule"/>
</dbReference>
<feature type="DNA-binding region" description="H-T-H motif" evidence="3">
    <location>
        <begin position="32"/>
        <end position="51"/>
    </location>
</feature>
<keyword evidence="2 3" id="KW-0238">DNA-binding</keyword>
<gene>
    <name evidence="5" type="ordered locus">OB0719</name>
</gene>